<protein>
    <submittedName>
        <fullName evidence="1">11263_t:CDS:1</fullName>
    </submittedName>
</protein>
<dbReference type="InterPro" id="IPR027417">
    <property type="entry name" value="P-loop_NTPase"/>
</dbReference>
<feature type="non-terminal residue" evidence="1">
    <location>
        <position position="177"/>
    </location>
</feature>
<reference evidence="1" key="1">
    <citation type="submission" date="2021-06" db="EMBL/GenBank/DDBJ databases">
        <authorList>
            <person name="Kallberg Y."/>
            <person name="Tangrot J."/>
            <person name="Rosling A."/>
        </authorList>
    </citation>
    <scope>NUCLEOTIDE SEQUENCE</scope>
    <source>
        <strain evidence="1">CL551</strain>
    </source>
</reference>
<comment type="caution">
    <text evidence="1">The sequence shown here is derived from an EMBL/GenBank/DDBJ whole genome shotgun (WGS) entry which is preliminary data.</text>
</comment>
<accession>A0A9N9JGN7</accession>
<dbReference type="OrthoDB" id="10041966at2759"/>
<dbReference type="SUPFAM" id="SSF52540">
    <property type="entry name" value="P-loop containing nucleoside triphosphate hydrolases"/>
    <property type="match status" value="1"/>
</dbReference>
<keyword evidence="2" id="KW-1185">Reference proteome</keyword>
<evidence type="ECO:0000313" key="1">
    <source>
        <dbReference type="EMBL" id="CAG8781050.1"/>
    </source>
</evidence>
<dbReference type="EMBL" id="CAJVPV010052738">
    <property type="protein sequence ID" value="CAG8781050.1"/>
    <property type="molecule type" value="Genomic_DNA"/>
</dbReference>
<organism evidence="1 2">
    <name type="scientific">Acaulospora morrowiae</name>
    <dbReference type="NCBI Taxonomy" id="94023"/>
    <lineage>
        <taxon>Eukaryota</taxon>
        <taxon>Fungi</taxon>
        <taxon>Fungi incertae sedis</taxon>
        <taxon>Mucoromycota</taxon>
        <taxon>Glomeromycotina</taxon>
        <taxon>Glomeromycetes</taxon>
        <taxon>Diversisporales</taxon>
        <taxon>Acaulosporaceae</taxon>
        <taxon>Acaulospora</taxon>
    </lineage>
</organism>
<gene>
    <name evidence="1" type="ORF">AMORRO_LOCUS17317</name>
</gene>
<proteinExistence type="predicted"/>
<name>A0A9N9JGN7_9GLOM</name>
<dbReference type="AlphaFoldDB" id="A0A9N9JGN7"/>
<feature type="non-terminal residue" evidence="1">
    <location>
        <position position="1"/>
    </location>
</feature>
<sequence>PQKDVPVDASTNLVNWDCPEAINFSDFIETLQQLRKTGFIPATFESKEYRNIRQEINGVELELLIENLSLKVRRVLDVGKTLQENKRLVREKNDVDKINGLDIRKFNENINEQENNEWCFVIVDGFLLYQDVQVLKELDVKLFIKADYETLKKRREERSSYFTLEGNYWIDPPNYFD</sequence>
<evidence type="ECO:0000313" key="2">
    <source>
        <dbReference type="Proteomes" id="UP000789342"/>
    </source>
</evidence>
<dbReference type="Proteomes" id="UP000789342">
    <property type="component" value="Unassembled WGS sequence"/>
</dbReference>
<dbReference type="Gene3D" id="3.40.50.300">
    <property type="entry name" value="P-loop containing nucleotide triphosphate hydrolases"/>
    <property type="match status" value="1"/>
</dbReference>